<name>N6UFG9_DENPD</name>
<feature type="region of interest" description="Disordered" evidence="1">
    <location>
        <begin position="1"/>
        <end position="22"/>
    </location>
</feature>
<dbReference type="HOGENOM" id="CLU_2544918_0_0_1"/>
<reference evidence="2" key="1">
    <citation type="journal article" date="2013" name="Genome Biol.">
        <title>Draft genome of the mountain pine beetle, Dendroctonus ponderosae Hopkins, a major forest pest.</title>
        <authorList>
            <person name="Keeling C.I."/>
            <person name="Yuen M.M."/>
            <person name="Liao N.Y."/>
            <person name="Docking T.R."/>
            <person name="Chan S.K."/>
            <person name="Taylor G.A."/>
            <person name="Palmquist D.L."/>
            <person name="Jackman S.D."/>
            <person name="Nguyen A."/>
            <person name="Li M."/>
            <person name="Henderson H."/>
            <person name="Janes J.K."/>
            <person name="Zhao Y."/>
            <person name="Pandoh P."/>
            <person name="Moore R."/>
            <person name="Sperling F.A."/>
            <person name="Huber D.P."/>
            <person name="Birol I."/>
            <person name="Jones S.J."/>
            <person name="Bohlmann J."/>
        </authorList>
    </citation>
    <scope>NUCLEOTIDE SEQUENCE</scope>
</reference>
<gene>
    <name evidence="2" type="ORF">YQE_04174</name>
</gene>
<evidence type="ECO:0000313" key="2">
    <source>
        <dbReference type="EMBL" id="ENN79376.1"/>
    </source>
</evidence>
<feature type="compositionally biased region" description="Polar residues" evidence="1">
    <location>
        <begin position="1"/>
        <end position="12"/>
    </location>
</feature>
<sequence length="83" mass="9232">MHSMLTVSSQRNDAAAQHLNNRHSECQLQDHIIVDSPERMNEILSAFGTINSNDTFPLSHSTNTTFTSFYGSHDVLSHQTTSA</sequence>
<accession>N6UFG9</accession>
<protein>
    <submittedName>
        <fullName evidence="2">Uncharacterized protein</fullName>
    </submittedName>
</protein>
<proteinExistence type="predicted"/>
<dbReference type="EMBL" id="KB740723">
    <property type="protein sequence ID" value="ENN79376.1"/>
    <property type="molecule type" value="Genomic_DNA"/>
</dbReference>
<dbReference type="AlphaFoldDB" id="N6UFG9"/>
<organism evidence="2">
    <name type="scientific">Dendroctonus ponderosae</name>
    <name type="common">Mountain pine beetle</name>
    <dbReference type="NCBI Taxonomy" id="77166"/>
    <lineage>
        <taxon>Eukaryota</taxon>
        <taxon>Metazoa</taxon>
        <taxon>Ecdysozoa</taxon>
        <taxon>Arthropoda</taxon>
        <taxon>Hexapoda</taxon>
        <taxon>Insecta</taxon>
        <taxon>Pterygota</taxon>
        <taxon>Neoptera</taxon>
        <taxon>Endopterygota</taxon>
        <taxon>Coleoptera</taxon>
        <taxon>Polyphaga</taxon>
        <taxon>Cucujiformia</taxon>
        <taxon>Curculionidae</taxon>
        <taxon>Scolytinae</taxon>
        <taxon>Dendroctonus</taxon>
    </lineage>
</organism>
<feature type="non-terminal residue" evidence="2">
    <location>
        <position position="1"/>
    </location>
</feature>
<evidence type="ECO:0000256" key="1">
    <source>
        <dbReference type="SAM" id="MobiDB-lite"/>
    </source>
</evidence>